<protein>
    <recommendedName>
        <fullName evidence="2">Peptidase M16 middle/third domain-containing protein</fullName>
    </recommendedName>
</protein>
<dbReference type="PANTHER" id="PTHR43690:SF18">
    <property type="entry name" value="INSULIN-DEGRADING ENZYME-RELATED"/>
    <property type="match status" value="1"/>
</dbReference>
<dbReference type="GO" id="GO:0046872">
    <property type="term" value="F:metal ion binding"/>
    <property type="evidence" value="ECO:0007669"/>
    <property type="project" value="UniProtKB-KW"/>
</dbReference>
<dbReference type="PANTHER" id="PTHR43690">
    <property type="entry name" value="NARDILYSIN"/>
    <property type="match status" value="1"/>
</dbReference>
<evidence type="ECO:0000259" key="2">
    <source>
        <dbReference type="Pfam" id="PF16187"/>
    </source>
</evidence>
<organism evidence="3 4">
    <name type="scientific">Polarella glacialis</name>
    <name type="common">Dinoflagellate</name>
    <dbReference type="NCBI Taxonomy" id="89957"/>
    <lineage>
        <taxon>Eukaryota</taxon>
        <taxon>Sar</taxon>
        <taxon>Alveolata</taxon>
        <taxon>Dinophyceae</taxon>
        <taxon>Suessiales</taxon>
        <taxon>Suessiaceae</taxon>
        <taxon>Polarella</taxon>
    </lineage>
</organism>
<accession>A0A813L724</accession>
<dbReference type="Pfam" id="PF16187">
    <property type="entry name" value="Peptidase_M16_M"/>
    <property type="match status" value="1"/>
</dbReference>
<comment type="caution">
    <text evidence="3">The sequence shown here is derived from an EMBL/GenBank/DDBJ whole genome shotgun (WGS) entry which is preliminary data.</text>
</comment>
<gene>
    <name evidence="3" type="ORF">PGLA2088_LOCUS42232</name>
</gene>
<evidence type="ECO:0000256" key="1">
    <source>
        <dbReference type="ARBA" id="ARBA00022723"/>
    </source>
</evidence>
<dbReference type="EMBL" id="CAJNNW010034207">
    <property type="protein sequence ID" value="CAE8721961.1"/>
    <property type="molecule type" value="Genomic_DNA"/>
</dbReference>
<dbReference type="AlphaFoldDB" id="A0A813L724"/>
<keyword evidence="1" id="KW-0479">Metal-binding</keyword>
<feature type="domain" description="Peptidase M16 middle/third" evidence="2">
    <location>
        <begin position="6"/>
        <end position="183"/>
    </location>
</feature>
<name>A0A813L724_POLGL</name>
<dbReference type="Gene3D" id="3.30.830.10">
    <property type="entry name" value="Metalloenzyme, LuxS/M16 peptidase-like"/>
    <property type="match status" value="2"/>
</dbReference>
<evidence type="ECO:0000313" key="4">
    <source>
        <dbReference type="Proteomes" id="UP000626109"/>
    </source>
</evidence>
<proteinExistence type="predicted"/>
<dbReference type="Proteomes" id="UP000626109">
    <property type="component" value="Unassembled WGS sequence"/>
</dbReference>
<dbReference type="InterPro" id="IPR011249">
    <property type="entry name" value="Metalloenz_LuxS/M16"/>
</dbReference>
<evidence type="ECO:0000313" key="3">
    <source>
        <dbReference type="EMBL" id="CAE8721961.1"/>
    </source>
</evidence>
<dbReference type="InterPro" id="IPR032632">
    <property type="entry name" value="Peptidase_M16_M"/>
</dbReference>
<reference evidence="3" key="1">
    <citation type="submission" date="2021-02" db="EMBL/GenBank/DDBJ databases">
        <authorList>
            <person name="Dougan E. K."/>
            <person name="Rhodes N."/>
            <person name="Thang M."/>
            <person name="Chan C."/>
        </authorList>
    </citation>
    <scope>NUCLEOTIDE SEQUENCE</scope>
</reference>
<feature type="non-terminal residue" evidence="3">
    <location>
        <position position="1"/>
    </location>
</feature>
<dbReference type="InterPro" id="IPR050626">
    <property type="entry name" value="Peptidase_M16"/>
</dbReference>
<dbReference type="SUPFAM" id="SSF63411">
    <property type="entry name" value="LuxS/MPP-like metallohydrolase"/>
    <property type="match status" value="2"/>
</dbReference>
<sequence length="185" mass="20113">LSEISFKFGEDASPFSLCPDIALSLHRVPPSEALCGGSLLYEFDPDGISSVLSKLTLDSVRVQHQAKSLADRCTEKDTSYGSPMAFLPIEPSWIASWTSALYPGDRSAEASKSFAAELGMHLPKPNPFIPEDLSLKQLPSEPPAFPVSLKGLAPPLACVFHRQDDTFKQPKAQVSFSIYTPFLGQ</sequence>
<feature type="non-terminal residue" evidence="3">
    <location>
        <position position="185"/>
    </location>
</feature>